<dbReference type="EMBL" id="HBUE01288833">
    <property type="protein sequence ID" value="CAG6573050.1"/>
    <property type="molecule type" value="Transcribed_RNA"/>
</dbReference>
<proteinExistence type="predicted"/>
<keyword evidence="1" id="KW-0812">Transmembrane</keyword>
<accession>A0A8D8JFX5</accession>
<evidence type="ECO:0000256" key="1">
    <source>
        <dbReference type="SAM" id="Phobius"/>
    </source>
</evidence>
<name>A0A8D8JFX5_CULPI</name>
<organism evidence="2">
    <name type="scientific">Culex pipiens</name>
    <name type="common">House mosquito</name>
    <dbReference type="NCBI Taxonomy" id="7175"/>
    <lineage>
        <taxon>Eukaryota</taxon>
        <taxon>Metazoa</taxon>
        <taxon>Ecdysozoa</taxon>
        <taxon>Arthropoda</taxon>
        <taxon>Hexapoda</taxon>
        <taxon>Insecta</taxon>
        <taxon>Pterygota</taxon>
        <taxon>Neoptera</taxon>
        <taxon>Endopterygota</taxon>
        <taxon>Diptera</taxon>
        <taxon>Nematocera</taxon>
        <taxon>Culicoidea</taxon>
        <taxon>Culicidae</taxon>
        <taxon>Culicinae</taxon>
        <taxon>Culicini</taxon>
        <taxon>Culex</taxon>
        <taxon>Culex</taxon>
    </lineage>
</organism>
<reference evidence="2" key="1">
    <citation type="submission" date="2021-05" db="EMBL/GenBank/DDBJ databases">
        <authorList>
            <person name="Alioto T."/>
            <person name="Alioto T."/>
            <person name="Gomez Garrido J."/>
        </authorList>
    </citation>
    <scope>NUCLEOTIDE SEQUENCE</scope>
</reference>
<keyword evidence="1" id="KW-0472">Membrane</keyword>
<dbReference type="InterPro" id="IPR029044">
    <property type="entry name" value="Nucleotide-diphossugar_trans"/>
</dbReference>
<evidence type="ECO:0000313" key="2">
    <source>
        <dbReference type="EMBL" id="CAG6573050.1"/>
    </source>
</evidence>
<dbReference type="Gene3D" id="3.90.550.10">
    <property type="entry name" value="Spore Coat Polysaccharide Biosynthesis Protein SpsA, Chain A"/>
    <property type="match status" value="1"/>
</dbReference>
<feature type="transmembrane region" description="Helical" evidence="1">
    <location>
        <begin position="21"/>
        <end position="45"/>
    </location>
</feature>
<keyword evidence="2" id="KW-0808">Transferase</keyword>
<sequence>MRVQRIFRQFKHTAYRKIRQATIGDCLLKVLFVLSCSLITVVLIIQKYHSLSNFKKTLYYRYISDEPFFDGSPRNVEGLRVDWHDYALIAAETERHGPGEHGKPLKLRDPGDIKLNDKLYKENGYSAVVSDLIALNRSIPDIRHPHFQVSEETVPPGTANC</sequence>
<protein>
    <submittedName>
        <fullName evidence="2">N-acetylgalactosaminyltransferase 4</fullName>
    </submittedName>
</protein>
<dbReference type="AlphaFoldDB" id="A0A8D8JFX5"/>
<dbReference type="GO" id="GO:0016740">
    <property type="term" value="F:transferase activity"/>
    <property type="evidence" value="ECO:0007669"/>
    <property type="project" value="UniProtKB-KW"/>
</dbReference>
<dbReference type="EMBL" id="HBUE01183172">
    <property type="protein sequence ID" value="CAG6521452.1"/>
    <property type="molecule type" value="Transcribed_RNA"/>
</dbReference>
<keyword evidence="1" id="KW-1133">Transmembrane helix</keyword>